<feature type="domain" description="GAIN-B" evidence="11">
    <location>
        <begin position="1300"/>
        <end position="1431"/>
    </location>
</feature>
<dbReference type="InterPro" id="IPR002859">
    <property type="entry name" value="PKD/REJ-like"/>
</dbReference>
<reference evidence="13" key="2">
    <citation type="submission" date="2021-01" db="UniProtKB">
        <authorList>
            <consortium name="EnsemblMetazoa"/>
        </authorList>
    </citation>
    <scope>IDENTIFICATION</scope>
</reference>
<evidence type="ECO:0000256" key="7">
    <source>
        <dbReference type="ARBA" id="ARBA00023157"/>
    </source>
</evidence>
<proteinExistence type="inferred from homology"/>
<keyword evidence="5 8" id="KW-1133">Transmembrane helix</keyword>
<dbReference type="CDD" id="cd00037">
    <property type="entry name" value="CLECT"/>
    <property type="match status" value="1"/>
</dbReference>
<dbReference type="GO" id="GO:0016020">
    <property type="term" value="C:membrane"/>
    <property type="evidence" value="ECO:0000318"/>
    <property type="project" value="GO_Central"/>
</dbReference>
<feature type="chain" id="PRO_5029468251" description="Sperm membrane protein" evidence="9">
    <location>
        <begin position="25"/>
        <end position="1482"/>
    </location>
</feature>
<feature type="signal peptide" evidence="9">
    <location>
        <begin position="1"/>
        <end position="24"/>
    </location>
</feature>
<evidence type="ECO:0000259" key="12">
    <source>
        <dbReference type="PROSITE" id="PS51111"/>
    </source>
</evidence>
<evidence type="ECO:0008006" key="15">
    <source>
        <dbReference type="Google" id="ProtNLM"/>
    </source>
</evidence>
<dbReference type="SUPFAM" id="SSF56436">
    <property type="entry name" value="C-type lectin-like"/>
    <property type="match status" value="1"/>
</dbReference>
<dbReference type="OMA" id="QNIHTEM"/>
<evidence type="ECO:0000256" key="5">
    <source>
        <dbReference type="ARBA" id="ARBA00022989"/>
    </source>
</evidence>
<comment type="similarity">
    <text evidence="2">Belongs to the polycystin family.</text>
</comment>
<dbReference type="GO" id="GO:0005262">
    <property type="term" value="F:calcium channel activity"/>
    <property type="evidence" value="ECO:0000318"/>
    <property type="project" value="GO_Central"/>
</dbReference>
<dbReference type="Proteomes" id="UP000007110">
    <property type="component" value="Unassembled WGS sequence"/>
</dbReference>
<dbReference type="InterPro" id="IPR016186">
    <property type="entry name" value="C-type_lectin-like/link_sf"/>
</dbReference>
<feature type="domain" description="REJ" evidence="12">
    <location>
        <begin position="507"/>
        <end position="1213"/>
    </location>
</feature>
<dbReference type="OrthoDB" id="2121937at2759"/>
<dbReference type="EnsemblMetazoa" id="XM_030988779">
    <property type="protein sequence ID" value="XP_030844639"/>
    <property type="gene ID" value="GeneID_373513"/>
</dbReference>
<evidence type="ECO:0000256" key="1">
    <source>
        <dbReference type="ARBA" id="ARBA00004370"/>
    </source>
</evidence>
<keyword evidence="3 8" id="KW-0812">Transmembrane</keyword>
<evidence type="ECO:0000256" key="3">
    <source>
        <dbReference type="ARBA" id="ARBA00022692"/>
    </source>
</evidence>
<dbReference type="PANTHER" id="PTHR46730:SF1">
    <property type="entry name" value="PLAT DOMAIN-CONTAINING PROTEIN"/>
    <property type="match status" value="1"/>
</dbReference>
<dbReference type="Pfam" id="PF00059">
    <property type="entry name" value="Lectin_C"/>
    <property type="match status" value="1"/>
</dbReference>
<dbReference type="Pfam" id="PF01825">
    <property type="entry name" value="GPS"/>
    <property type="match status" value="1"/>
</dbReference>
<dbReference type="PROSITE" id="PS51111">
    <property type="entry name" value="REJ"/>
    <property type="match status" value="1"/>
</dbReference>
<comment type="subcellular location">
    <subcellularLocation>
        <location evidence="1">Membrane</location>
    </subcellularLocation>
</comment>
<evidence type="ECO:0000256" key="8">
    <source>
        <dbReference type="SAM" id="Phobius"/>
    </source>
</evidence>
<evidence type="ECO:0000256" key="4">
    <source>
        <dbReference type="ARBA" id="ARBA00022737"/>
    </source>
</evidence>
<keyword evidence="7" id="KW-1015">Disulfide bond</keyword>
<dbReference type="InterPro" id="IPR000203">
    <property type="entry name" value="GPS"/>
</dbReference>
<dbReference type="InParanoid" id="A0A7M7P2Z3"/>
<dbReference type="RefSeq" id="XP_030844639.1">
    <property type="nucleotide sequence ID" value="XM_030988779.1"/>
</dbReference>
<accession>A0A7M7P2Z3</accession>
<evidence type="ECO:0000313" key="13">
    <source>
        <dbReference type="EnsemblMetazoa" id="XP_030844639"/>
    </source>
</evidence>
<evidence type="ECO:0000256" key="6">
    <source>
        <dbReference type="ARBA" id="ARBA00023136"/>
    </source>
</evidence>
<dbReference type="PANTHER" id="PTHR46730">
    <property type="entry name" value="POLYCYSTIN-1"/>
    <property type="match status" value="1"/>
</dbReference>
<dbReference type="PROSITE" id="PS50041">
    <property type="entry name" value="C_TYPE_LECTIN_2"/>
    <property type="match status" value="1"/>
</dbReference>
<dbReference type="FunCoup" id="A0A7M7P2Z3">
    <property type="interactions" value="781"/>
</dbReference>
<dbReference type="Pfam" id="PF02010">
    <property type="entry name" value="REJ"/>
    <property type="match status" value="1"/>
</dbReference>
<sequence>MPAISTVYILFLFIAILKFRTARLEEYGCPIEWVHEPASGYCYLAAKRYLPWQEARDYCLGVGAELLSIHSAEENAFIHSIILNFVWMGLHDQDTEGVLTTFTDGSPVGYTNWDEQNWQTANRDCVYMKHHNGYWFFKECSHDFRFVCEKVHELITTTIPATNTFPATIIINLTTVATSIATTIPATAATSIATTIPATAATSIATTIPATAATSIATTIPATAATSIATTIPATAATSIATTIPATAATSIATTIPATAATSIATTIPATAATSIATTIPATASTNEAVILIELLLIPNNVSSIDNIFRVNDTILVNATVSGSFQPLSSQILWSITNHLSGDSVQYTVYSEDAVLVRFTTGSVFTVEATAVGNSYNLTATANATVLPATTRILCPNHVYTSREVWCALLADSAVKHSNYTFCFTSSLDSCFIANPRPWSLDDLPDAMIGRASSMDGYLASFLNHAYSIIGTYEMTSTLFHTLTTQVNVTVKHSCIISLTTSVKEHCDAPRPAVHLGTFNIHISAHMELNEKCIDPMTSHFEWWIFTSTVDDDVVTAFEKITHTSQVTIPSGTVPCGVYSLNVKAQTHLKSSGEVTGEEQIFTRLEIQPSPLVAVIKGGASRSHGVSSNLTVDGSTSYDPDVPLGSSSNLTFMWYCVVVSPDIMYSSLDEAIQNTDDACFEDEGIMMNSTSSMIEVIANKLNADVTMNFWLNISKEGRISVLTQQRVHLTPGLVPEIEISCISNCNMYISTAERLVLHASCTNCDGENEDVVFQWSLESDHTSAVGDLSSQTSTGTDQPYLVIKPHTFDSISETGSIILRVTGYQSDSDGYAEFNVHFNAPPSLGCCLVTPDEGYALQTDFTVTCFGFTNVDEPLTYQIILFSRVDVVDGIFVGRGEGFELYEGSESIRDGLYLPAGVGTDLHTVSIQVNVKECNTAKTSVYKSARVYPLSMDAVGMNVTQELLDMTLYVESNVNSLLAVGDTAQAAQLISALGSILNSIGEEDETQEGRETRSEIRSSLVTSVAAIPVESMTYLRQSSAALAVITYNKQEISPEVQMLAASTLSEMTSFLKSQSGSYTQDQENIESAGTILVEGLSNILSAAKETESLLSNNITQQAEDHKNLIEVTVSAVNDIQDAIVAGKIPSEAATVITSPALSIAVGSISRDELAEATFGGSEEDLGSFRMPSDDVLNQTMAHVNGTTVSMKMSAMKWNPFSWLGAGGESVKSSIVGIQLKADHILEFHDLSAYIDVYIPMRETLSADPVLVHITENSSSSIVIDHSSMPDEGALHLTVISETEPMVALSICTARISISETSCVGDDTTLGVSDEVPDTDANFTWTVPLVDLKAADGIMIRLYDIEDQPCYQDDNITLSVFMHTLQCNFWNEDQQEWDSTGCKVGPLSKPSTTHCLCNHLTGFFGSSILVPPNQVLLNNDAHPVISGHQQAGLVYLIYGLIGYVLYCIVLFVCVIGCLFIIRIYRAS</sequence>
<keyword evidence="6 8" id="KW-0472">Membrane</keyword>
<protein>
    <recommendedName>
        <fullName evidence="15">Sperm membrane protein</fullName>
    </recommendedName>
</protein>
<dbReference type="PROSITE" id="PS50221">
    <property type="entry name" value="GAIN_B"/>
    <property type="match status" value="1"/>
</dbReference>
<dbReference type="Gene3D" id="3.10.100.10">
    <property type="entry name" value="Mannose-Binding Protein A, subunit A"/>
    <property type="match status" value="1"/>
</dbReference>
<dbReference type="InterPro" id="IPR001304">
    <property type="entry name" value="C-type_lectin-like"/>
</dbReference>
<reference evidence="14" key="1">
    <citation type="submission" date="2015-02" db="EMBL/GenBank/DDBJ databases">
        <title>Genome sequencing for Strongylocentrotus purpuratus.</title>
        <authorList>
            <person name="Murali S."/>
            <person name="Liu Y."/>
            <person name="Vee V."/>
            <person name="English A."/>
            <person name="Wang M."/>
            <person name="Skinner E."/>
            <person name="Han Y."/>
            <person name="Muzny D.M."/>
            <person name="Worley K.C."/>
            <person name="Gibbs R.A."/>
        </authorList>
    </citation>
    <scope>NUCLEOTIDE SEQUENCE</scope>
</reference>
<dbReference type="InterPro" id="IPR016187">
    <property type="entry name" value="CTDL_fold"/>
</dbReference>
<name>A0A7M7P2Z3_STRPU</name>
<dbReference type="CTD" id="373513"/>
<keyword evidence="9" id="KW-0732">Signal</keyword>
<organism evidence="13 14">
    <name type="scientific">Strongylocentrotus purpuratus</name>
    <name type="common">Purple sea urchin</name>
    <dbReference type="NCBI Taxonomy" id="7668"/>
    <lineage>
        <taxon>Eukaryota</taxon>
        <taxon>Metazoa</taxon>
        <taxon>Echinodermata</taxon>
        <taxon>Eleutherozoa</taxon>
        <taxon>Echinozoa</taxon>
        <taxon>Echinoidea</taxon>
        <taxon>Euechinoidea</taxon>
        <taxon>Echinacea</taxon>
        <taxon>Camarodonta</taxon>
        <taxon>Echinidea</taxon>
        <taxon>Strongylocentrotidae</taxon>
        <taxon>Strongylocentrotus</taxon>
    </lineage>
</organism>
<dbReference type="SMART" id="SM00034">
    <property type="entry name" value="CLECT"/>
    <property type="match status" value="1"/>
</dbReference>
<feature type="domain" description="C-type lectin" evidence="10">
    <location>
        <begin position="38"/>
        <end position="149"/>
    </location>
</feature>
<keyword evidence="4" id="KW-0677">Repeat</keyword>
<evidence type="ECO:0000259" key="10">
    <source>
        <dbReference type="PROSITE" id="PS50041"/>
    </source>
</evidence>
<dbReference type="GeneID" id="373513"/>
<dbReference type="SMART" id="SM00303">
    <property type="entry name" value="GPS"/>
    <property type="match status" value="1"/>
</dbReference>
<dbReference type="GO" id="GO:0050982">
    <property type="term" value="P:detection of mechanical stimulus"/>
    <property type="evidence" value="ECO:0000318"/>
    <property type="project" value="GO_Central"/>
</dbReference>
<evidence type="ECO:0000313" key="14">
    <source>
        <dbReference type="Proteomes" id="UP000007110"/>
    </source>
</evidence>
<feature type="transmembrane region" description="Helical" evidence="8">
    <location>
        <begin position="1450"/>
        <end position="1476"/>
    </location>
</feature>
<keyword evidence="14" id="KW-1185">Reference proteome</keyword>
<dbReference type="InterPro" id="IPR046338">
    <property type="entry name" value="GAIN_dom_sf"/>
</dbReference>
<evidence type="ECO:0000256" key="2">
    <source>
        <dbReference type="ARBA" id="ARBA00007200"/>
    </source>
</evidence>
<dbReference type="InterPro" id="IPR014010">
    <property type="entry name" value="REJ_dom"/>
</dbReference>
<dbReference type="Gene3D" id="2.60.220.50">
    <property type="match status" value="1"/>
</dbReference>
<evidence type="ECO:0000256" key="9">
    <source>
        <dbReference type="SAM" id="SignalP"/>
    </source>
</evidence>
<dbReference type="InterPro" id="IPR057244">
    <property type="entry name" value="GAIN_B"/>
</dbReference>
<evidence type="ECO:0000259" key="11">
    <source>
        <dbReference type="PROSITE" id="PS50221"/>
    </source>
</evidence>